<evidence type="ECO:0000256" key="3">
    <source>
        <dbReference type="ARBA" id="ARBA00023159"/>
    </source>
</evidence>
<evidence type="ECO:0000313" key="10">
    <source>
        <dbReference type="Proteomes" id="UP000254070"/>
    </source>
</evidence>
<reference evidence="9 10" key="1">
    <citation type="submission" date="2018-06" db="EMBL/GenBank/DDBJ databases">
        <authorList>
            <consortium name="Pathogen Informatics"/>
            <person name="Doyle S."/>
        </authorList>
    </citation>
    <scope>NUCLEOTIDE SEQUENCE [LARGE SCALE GENOMIC DNA]</scope>
    <source>
        <strain evidence="9 10">NCTC8129</strain>
    </source>
</reference>
<proteinExistence type="predicted"/>
<keyword evidence="2" id="KW-0902">Two-component regulatory system</keyword>
<dbReference type="InterPro" id="IPR011006">
    <property type="entry name" value="CheY-like_superfamily"/>
</dbReference>
<dbReference type="SMART" id="SM00448">
    <property type="entry name" value="REC"/>
    <property type="match status" value="1"/>
</dbReference>
<dbReference type="Gene3D" id="3.40.50.2300">
    <property type="match status" value="1"/>
</dbReference>
<dbReference type="PANTHER" id="PTHR37299">
    <property type="entry name" value="TRANSCRIPTIONAL REGULATOR-RELATED"/>
    <property type="match status" value="1"/>
</dbReference>
<evidence type="ECO:0000256" key="5">
    <source>
        <dbReference type="PROSITE-ProRule" id="PRU00169"/>
    </source>
</evidence>
<dbReference type="Gene3D" id="2.40.50.1020">
    <property type="entry name" value="LytTr DNA-binding domain"/>
    <property type="match status" value="1"/>
</dbReference>
<dbReference type="PANTHER" id="PTHR37299:SF3">
    <property type="entry name" value="STAGE 0 SPORULATION PROTEIN A HOMOLOG"/>
    <property type="match status" value="1"/>
</dbReference>
<protein>
    <submittedName>
        <fullName evidence="9">Response regulator</fullName>
    </submittedName>
</protein>
<dbReference type="EMBL" id="UGIF01000002">
    <property type="protein sequence ID" value="STP28720.1"/>
    <property type="molecule type" value="Genomic_DNA"/>
</dbReference>
<keyword evidence="3" id="KW-0010">Activator</keyword>
<accession>A0A377KHQ2</accession>
<dbReference type="PROSITE" id="PS50930">
    <property type="entry name" value="HTH_LYTTR"/>
    <property type="match status" value="1"/>
</dbReference>
<dbReference type="InterPro" id="IPR046947">
    <property type="entry name" value="LytR-like"/>
</dbReference>
<keyword evidence="5" id="KW-0597">Phosphoprotein</keyword>
<dbReference type="InterPro" id="IPR001789">
    <property type="entry name" value="Sig_transdc_resp-reg_receiver"/>
</dbReference>
<evidence type="ECO:0000313" key="9">
    <source>
        <dbReference type="EMBL" id="STP28720.1"/>
    </source>
</evidence>
<dbReference type="InterPro" id="IPR007492">
    <property type="entry name" value="LytTR_DNA-bd_dom"/>
</dbReference>
<dbReference type="PROSITE" id="PS50110">
    <property type="entry name" value="RESPONSE_REGULATORY"/>
    <property type="match status" value="1"/>
</dbReference>
<dbReference type="Pfam" id="PF04397">
    <property type="entry name" value="LytTR"/>
    <property type="match status" value="1"/>
</dbReference>
<evidence type="ECO:0000259" key="8">
    <source>
        <dbReference type="PROSITE" id="PS50930"/>
    </source>
</evidence>
<keyword evidence="6" id="KW-0175">Coiled coil</keyword>
<sequence>MLSIFICEDNTIHRRTIEGYIQNYLLIEELYMTIELSTDDPYEIISYLEKNSVHNGIYFLDIDLQCELDGIKLGAKIRNMDISGKIVFITTHSEMMYFTFKYKVEAMDYIIKDNINNLQKRIIAALEQAKKHYQEDKNDQKERIKIIINKQVRVFPLNEVMFIETSQVPHKLILHLSQNTIKFYGKIHEIESLSSSLIRIHKSVVVNIGNIAAIDRRKYTAVMKNGESCPIAIRKISMLKRRLS</sequence>
<dbReference type="AlphaFoldDB" id="A0A377KHQ2"/>
<feature type="coiled-coil region" evidence="6">
    <location>
        <begin position="115"/>
        <end position="143"/>
    </location>
</feature>
<dbReference type="Pfam" id="PF00072">
    <property type="entry name" value="Response_reg"/>
    <property type="match status" value="1"/>
</dbReference>
<feature type="modified residue" description="4-aspartylphosphate" evidence="5">
    <location>
        <position position="61"/>
    </location>
</feature>
<keyword evidence="1" id="KW-0963">Cytoplasm</keyword>
<comment type="function">
    <text evidence="4">Required for high-level post-exponential phase expression of a series of secreted proteins.</text>
</comment>
<evidence type="ECO:0000256" key="2">
    <source>
        <dbReference type="ARBA" id="ARBA00023012"/>
    </source>
</evidence>
<dbReference type="SUPFAM" id="SSF52172">
    <property type="entry name" value="CheY-like"/>
    <property type="match status" value="1"/>
</dbReference>
<dbReference type="GO" id="GO:0003677">
    <property type="term" value="F:DNA binding"/>
    <property type="evidence" value="ECO:0007669"/>
    <property type="project" value="InterPro"/>
</dbReference>
<dbReference type="SMART" id="SM00850">
    <property type="entry name" value="LytTR"/>
    <property type="match status" value="1"/>
</dbReference>
<evidence type="ECO:0000259" key="7">
    <source>
        <dbReference type="PROSITE" id="PS50110"/>
    </source>
</evidence>
<evidence type="ECO:0000256" key="1">
    <source>
        <dbReference type="ARBA" id="ARBA00022490"/>
    </source>
</evidence>
<evidence type="ECO:0000256" key="4">
    <source>
        <dbReference type="ARBA" id="ARBA00037164"/>
    </source>
</evidence>
<feature type="domain" description="Response regulatory" evidence="7">
    <location>
        <begin position="3"/>
        <end position="127"/>
    </location>
</feature>
<feature type="domain" description="HTH LytTR-type" evidence="8">
    <location>
        <begin position="144"/>
        <end position="244"/>
    </location>
</feature>
<name>A0A377KHQ2_9ENTE</name>
<evidence type="ECO:0000256" key="6">
    <source>
        <dbReference type="SAM" id="Coils"/>
    </source>
</evidence>
<gene>
    <name evidence="9" type="primary">agrA_3</name>
    <name evidence="9" type="ORF">NCTC8129_00890</name>
</gene>
<dbReference type="Proteomes" id="UP000254070">
    <property type="component" value="Unassembled WGS sequence"/>
</dbReference>
<dbReference type="GO" id="GO:0000156">
    <property type="term" value="F:phosphorelay response regulator activity"/>
    <property type="evidence" value="ECO:0007669"/>
    <property type="project" value="InterPro"/>
</dbReference>
<organism evidence="9 10">
    <name type="scientific">Enterococcus durans</name>
    <dbReference type="NCBI Taxonomy" id="53345"/>
    <lineage>
        <taxon>Bacteria</taxon>
        <taxon>Bacillati</taxon>
        <taxon>Bacillota</taxon>
        <taxon>Bacilli</taxon>
        <taxon>Lactobacillales</taxon>
        <taxon>Enterococcaceae</taxon>
        <taxon>Enterococcus</taxon>
    </lineage>
</organism>